<evidence type="ECO:0000256" key="5">
    <source>
        <dbReference type="ARBA" id="ARBA00023136"/>
    </source>
</evidence>
<dbReference type="GO" id="GO:0005886">
    <property type="term" value="C:plasma membrane"/>
    <property type="evidence" value="ECO:0007669"/>
    <property type="project" value="UniProtKB-SubCell"/>
</dbReference>
<protein>
    <submittedName>
        <fullName evidence="8">DUF202 domain-containing protein</fullName>
    </submittedName>
</protein>
<dbReference type="OrthoDB" id="582337at2"/>
<comment type="caution">
    <text evidence="8">The sequence shown here is derived from an EMBL/GenBank/DDBJ whole genome shotgun (WGS) entry which is preliminary data.</text>
</comment>
<evidence type="ECO:0000256" key="4">
    <source>
        <dbReference type="ARBA" id="ARBA00022989"/>
    </source>
</evidence>
<proteinExistence type="predicted"/>
<organism evidence="8 9">
    <name type="scientific">Dyadobacter psychrotolerans</name>
    <dbReference type="NCBI Taxonomy" id="2541721"/>
    <lineage>
        <taxon>Bacteria</taxon>
        <taxon>Pseudomonadati</taxon>
        <taxon>Bacteroidota</taxon>
        <taxon>Cytophagia</taxon>
        <taxon>Cytophagales</taxon>
        <taxon>Spirosomataceae</taxon>
        <taxon>Dyadobacter</taxon>
    </lineage>
</organism>
<evidence type="ECO:0000256" key="2">
    <source>
        <dbReference type="ARBA" id="ARBA00022475"/>
    </source>
</evidence>
<reference evidence="8 9" key="1">
    <citation type="submission" date="2019-03" db="EMBL/GenBank/DDBJ databases">
        <title>Dyadobacter AR-3-6 sp. nov., isolated from arctic soil.</title>
        <authorList>
            <person name="Chaudhary D.K."/>
        </authorList>
    </citation>
    <scope>NUCLEOTIDE SEQUENCE [LARGE SCALE GENOMIC DNA]</scope>
    <source>
        <strain evidence="8 9">AR-3-6</strain>
    </source>
</reference>
<keyword evidence="2" id="KW-1003">Cell membrane</keyword>
<comment type="subcellular location">
    <subcellularLocation>
        <location evidence="1">Cell membrane</location>
        <topology evidence="1">Multi-pass membrane protein</topology>
    </subcellularLocation>
</comment>
<dbReference type="RefSeq" id="WP_131962247.1">
    <property type="nucleotide sequence ID" value="NZ_SMFL01000021.1"/>
</dbReference>
<evidence type="ECO:0000256" key="6">
    <source>
        <dbReference type="SAM" id="Phobius"/>
    </source>
</evidence>
<evidence type="ECO:0000313" key="8">
    <source>
        <dbReference type="EMBL" id="TDE09183.1"/>
    </source>
</evidence>
<dbReference type="Pfam" id="PF02656">
    <property type="entry name" value="DUF202"/>
    <property type="match status" value="1"/>
</dbReference>
<dbReference type="PANTHER" id="PTHR34187">
    <property type="entry name" value="FGR18P"/>
    <property type="match status" value="1"/>
</dbReference>
<gene>
    <name evidence="8" type="ORF">E0F88_31025</name>
</gene>
<evidence type="ECO:0000256" key="1">
    <source>
        <dbReference type="ARBA" id="ARBA00004651"/>
    </source>
</evidence>
<keyword evidence="5 6" id="KW-0472">Membrane</keyword>
<evidence type="ECO:0000313" key="9">
    <source>
        <dbReference type="Proteomes" id="UP000294850"/>
    </source>
</evidence>
<feature type="transmembrane region" description="Helical" evidence="6">
    <location>
        <begin position="106"/>
        <end position="126"/>
    </location>
</feature>
<keyword evidence="4 6" id="KW-1133">Transmembrane helix</keyword>
<dbReference type="InterPro" id="IPR003807">
    <property type="entry name" value="DUF202"/>
</dbReference>
<sequence length="129" mass="14340">MNQEANNKERQNAGDHLANERTFLAWIRTSIGIMGFGFVVVKFSLFIRQISTALGEKAQIHPTGYSPVIGVLLVGLGALATLFAYIRYSNTKKQLEQGHYHQSSVLIKIVTAIIFLASILLMIYLVKTT</sequence>
<dbReference type="PANTHER" id="PTHR34187:SF2">
    <property type="entry name" value="DUF202 DOMAIN-CONTAINING PROTEIN"/>
    <property type="match status" value="1"/>
</dbReference>
<evidence type="ECO:0000259" key="7">
    <source>
        <dbReference type="Pfam" id="PF02656"/>
    </source>
</evidence>
<accession>A0A4R5DFK9</accession>
<evidence type="ECO:0000256" key="3">
    <source>
        <dbReference type="ARBA" id="ARBA00022692"/>
    </source>
</evidence>
<name>A0A4R5DFK9_9BACT</name>
<keyword evidence="3 6" id="KW-0812">Transmembrane</keyword>
<dbReference type="EMBL" id="SMFL01000021">
    <property type="protein sequence ID" value="TDE09183.1"/>
    <property type="molecule type" value="Genomic_DNA"/>
</dbReference>
<dbReference type="AlphaFoldDB" id="A0A4R5DFK9"/>
<feature type="transmembrane region" description="Helical" evidence="6">
    <location>
        <begin position="25"/>
        <end position="47"/>
    </location>
</feature>
<dbReference type="InterPro" id="IPR052053">
    <property type="entry name" value="IM_YidH-like"/>
</dbReference>
<feature type="domain" description="DUF202" evidence="7">
    <location>
        <begin position="15"/>
        <end position="93"/>
    </location>
</feature>
<keyword evidence="9" id="KW-1185">Reference proteome</keyword>
<feature type="transmembrane region" description="Helical" evidence="6">
    <location>
        <begin position="68"/>
        <end position="86"/>
    </location>
</feature>
<dbReference type="Proteomes" id="UP000294850">
    <property type="component" value="Unassembled WGS sequence"/>
</dbReference>